<dbReference type="AlphaFoldDB" id="A0A1A8YIU8"/>
<accession>A0A1A8YIU8</accession>
<reference evidence="4" key="1">
    <citation type="submission" date="2016-05" db="EMBL/GenBank/DDBJ databases">
        <authorList>
            <person name="Naeem Raeece"/>
        </authorList>
    </citation>
    <scope>NUCLEOTIDE SEQUENCE [LARGE SCALE GENOMIC DNA]</scope>
</reference>
<evidence type="ECO:0000313" key="2">
    <source>
        <dbReference type="EMBL" id="SBT31468.1"/>
    </source>
</evidence>
<dbReference type="Proteomes" id="UP000078555">
    <property type="component" value="Unassembled WGS sequence"/>
</dbReference>
<protein>
    <submittedName>
        <fullName evidence="2">Uncharacterized protein</fullName>
    </submittedName>
</protein>
<feature type="region of interest" description="Disordered" evidence="1">
    <location>
        <begin position="48"/>
        <end position="73"/>
    </location>
</feature>
<evidence type="ECO:0000313" key="4">
    <source>
        <dbReference type="Proteomes" id="UP000078550"/>
    </source>
</evidence>
<reference evidence="5" key="3">
    <citation type="submission" date="2016-05" db="EMBL/GenBank/DDBJ databases">
        <authorList>
            <person name="Naeem R."/>
        </authorList>
    </citation>
    <scope>NUCLEOTIDE SEQUENCE [LARGE SCALE GENOMIC DNA]</scope>
</reference>
<feature type="compositionally biased region" description="Basic residues" evidence="1">
    <location>
        <begin position="63"/>
        <end position="73"/>
    </location>
</feature>
<evidence type="ECO:0000256" key="1">
    <source>
        <dbReference type="SAM" id="MobiDB-lite"/>
    </source>
</evidence>
<gene>
    <name evidence="2" type="ORF">POVWA1_007230</name>
    <name evidence="3" type="ORF">POVWA2_007370</name>
</gene>
<evidence type="ECO:0000313" key="3">
    <source>
        <dbReference type="EMBL" id="SBT32035.1"/>
    </source>
</evidence>
<dbReference type="EMBL" id="FLRD01000020">
    <property type="protein sequence ID" value="SBT31468.1"/>
    <property type="molecule type" value="Genomic_DNA"/>
</dbReference>
<reference evidence="2" key="2">
    <citation type="submission" date="2016-05" db="EMBL/GenBank/DDBJ databases">
        <authorList>
            <person name="Lavstsen T."/>
            <person name="Jespersen J.S."/>
        </authorList>
    </citation>
    <scope>NUCLEOTIDE SEQUENCE [LARGE SCALE GENOMIC DNA]</scope>
</reference>
<proteinExistence type="predicted"/>
<feature type="compositionally biased region" description="Basic and acidic residues" evidence="1">
    <location>
        <begin position="48"/>
        <end position="57"/>
    </location>
</feature>
<keyword evidence="5" id="KW-1185">Reference proteome</keyword>
<name>A0A1A8YIU8_PLAOA</name>
<evidence type="ECO:0000313" key="5">
    <source>
        <dbReference type="Proteomes" id="UP000078555"/>
    </source>
</evidence>
<sequence length="73" mass="8325">MSLHVRMCKYAFYLGRGQKISQNERTGFHGGLAFLSYNSRITLALRGENEETNEGRDGSANVRQRRKCKCKAN</sequence>
<dbReference type="Proteomes" id="UP000078550">
    <property type="component" value="Unassembled WGS sequence"/>
</dbReference>
<dbReference type="EMBL" id="FLRE01000029">
    <property type="protein sequence ID" value="SBT32035.1"/>
    <property type="molecule type" value="Genomic_DNA"/>
</dbReference>
<organism evidence="2 5">
    <name type="scientific">Plasmodium ovale wallikeri</name>
    <dbReference type="NCBI Taxonomy" id="864142"/>
    <lineage>
        <taxon>Eukaryota</taxon>
        <taxon>Sar</taxon>
        <taxon>Alveolata</taxon>
        <taxon>Apicomplexa</taxon>
        <taxon>Aconoidasida</taxon>
        <taxon>Haemosporida</taxon>
        <taxon>Plasmodiidae</taxon>
        <taxon>Plasmodium</taxon>
        <taxon>Plasmodium (Plasmodium)</taxon>
    </lineage>
</organism>